<protein>
    <recommendedName>
        <fullName evidence="1">Allene oxide cyclase barrel-like domain-containing protein</fullName>
    </recommendedName>
</protein>
<comment type="caution">
    <text evidence="2">The sequence shown here is derived from an EMBL/GenBank/DDBJ whole genome shotgun (WGS) entry which is preliminary data.</text>
</comment>
<evidence type="ECO:0000313" key="3">
    <source>
        <dbReference type="Proteomes" id="UP000588098"/>
    </source>
</evidence>
<evidence type="ECO:0000259" key="1">
    <source>
        <dbReference type="Pfam" id="PF18678"/>
    </source>
</evidence>
<dbReference type="EMBL" id="JACHJL010000022">
    <property type="protein sequence ID" value="MBB5939296.1"/>
    <property type="molecule type" value="Genomic_DNA"/>
</dbReference>
<keyword evidence="3" id="KW-1185">Reference proteome</keyword>
<accession>A0A7W9QFF8</accession>
<sequence>MVVNSSKSSAAYRWERRHAKGGGTTRTTLMRFVAVSLAAAAVGVYALDSADANTPERSHVEVLDLKIQNDQYAATDLDPAGPSLGDMSVYSGTAIRDGRRVGRGGGSCQVVHIDGGKLTTQCLITIEIERGSLTMQSLAVKGASSVDMAITGGTGLYRNARGTTRYWDIATPNERLRAEILR</sequence>
<dbReference type="Proteomes" id="UP000588098">
    <property type="component" value="Unassembled WGS sequence"/>
</dbReference>
<name>A0A7W9QFF8_9ACTN</name>
<feature type="domain" description="Allene oxide cyclase barrel-like" evidence="1">
    <location>
        <begin position="69"/>
        <end position="180"/>
    </location>
</feature>
<organism evidence="2 3">
    <name type="scientific">Streptomyces zagrosensis</name>
    <dbReference type="NCBI Taxonomy" id="1042984"/>
    <lineage>
        <taxon>Bacteria</taxon>
        <taxon>Bacillati</taxon>
        <taxon>Actinomycetota</taxon>
        <taxon>Actinomycetes</taxon>
        <taxon>Kitasatosporales</taxon>
        <taxon>Streptomycetaceae</taxon>
        <taxon>Streptomyces</taxon>
    </lineage>
</organism>
<dbReference type="GO" id="GO:0016853">
    <property type="term" value="F:isomerase activity"/>
    <property type="evidence" value="ECO:0007669"/>
    <property type="project" value="InterPro"/>
</dbReference>
<reference evidence="2 3" key="1">
    <citation type="submission" date="2020-08" db="EMBL/GenBank/DDBJ databases">
        <title>Genomic Encyclopedia of Type Strains, Phase III (KMG-III): the genomes of soil and plant-associated and newly described type strains.</title>
        <authorList>
            <person name="Whitman W."/>
        </authorList>
    </citation>
    <scope>NUCLEOTIDE SEQUENCE [LARGE SCALE GENOMIC DNA]</scope>
    <source>
        <strain evidence="2 3">CECT 8305</strain>
    </source>
</reference>
<dbReference type="Pfam" id="PF18678">
    <property type="entry name" value="AOC_like"/>
    <property type="match status" value="1"/>
</dbReference>
<dbReference type="InterPro" id="IPR044859">
    <property type="entry name" value="Allene_oxi_cyc_Dirigent"/>
</dbReference>
<dbReference type="AlphaFoldDB" id="A0A7W9QFF8"/>
<dbReference type="InterPro" id="IPR041013">
    <property type="entry name" value="AOC-like"/>
</dbReference>
<proteinExistence type="predicted"/>
<dbReference type="RefSeq" id="WP_221477011.1">
    <property type="nucleotide sequence ID" value="NZ_JACHJL010000022.1"/>
</dbReference>
<gene>
    <name evidence="2" type="ORF">FHS42_006389</name>
</gene>
<dbReference type="Gene3D" id="2.40.480.10">
    <property type="entry name" value="Allene oxide cyclase-like"/>
    <property type="match status" value="1"/>
</dbReference>
<evidence type="ECO:0000313" key="2">
    <source>
        <dbReference type="EMBL" id="MBB5939296.1"/>
    </source>
</evidence>
<dbReference type="GO" id="GO:0017000">
    <property type="term" value="P:antibiotic biosynthetic process"/>
    <property type="evidence" value="ECO:0007669"/>
    <property type="project" value="InterPro"/>
</dbReference>